<dbReference type="Pfam" id="PF04290">
    <property type="entry name" value="DctQ"/>
    <property type="match status" value="1"/>
</dbReference>
<keyword evidence="7 9" id="KW-0472">Membrane</keyword>
<proteinExistence type="inferred from homology"/>
<organism evidence="11 12">
    <name type="scientific">Gallibacterium genomosp. 1</name>
    <dbReference type="NCBI Taxonomy" id="155515"/>
    <lineage>
        <taxon>Bacteria</taxon>
        <taxon>Pseudomonadati</taxon>
        <taxon>Pseudomonadota</taxon>
        <taxon>Gammaproteobacteria</taxon>
        <taxon>Pasteurellales</taxon>
        <taxon>Pasteurellaceae</taxon>
        <taxon>Gallibacterium</taxon>
    </lineage>
</organism>
<comment type="caution">
    <text evidence="11">The sequence shown here is derived from an EMBL/GenBank/DDBJ whole genome shotgun (WGS) entry which is preliminary data.</text>
</comment>
<keyword evidence="4 9" id="KW-0997">Cell inner membrane</keyword>
<dbReference type="Proteomes" id="UP000092594">
    <property type="component" value="Unassembled WGS sequence"/>
</dbReference>
<dbReference type="EMBL" id="JTJQ01000006">
    <property type="protein sequence ID" value="OBX02481.1"/>
    <property type="molecule type" value="Genomic_DNA"/>
</dbReference>
<dbReference type="PANTHER" id="PTHR35011:SF2">
    <property type="entry name" value="2,3-DIKETO-L-GULONATE TRAP TRANSPORTER SMALL PERMEASE PROTEIN YIAM"/>
    <property type="match status" value="1"/>
</dbReference>
<evidence type="ECO:0000256" key="2">
    <source>
        <dbReference type="ARBA" id="ARBA00022448"/>
    </source>
</evidence>
<evidence type="ECO:0000256" key="9">
    <source>
        <dbReference type="RuleBase" id="RU369079"/>
    </source>
</evidence>
<evidence type="ECO:0000259" key="10">
    <source>
        <dbReference type="Pfam" id="PF04290"/>
    </source>
</evidence>
<evidence type="ECO:0000256" key="7">
    <source>
        <dbReference type="ARBA" id="ARBA00023136"/>
    </source>
</evidence>
<evidence type="ECO:0000313" key="11">
    <source>
        <dbReference type="EMBL" id="OBX02481.1"/>
    </source>
</evidence>
<feature type="transmembrane region" description="Helical" evidence="9">
    <location>
        <begin position="82"/>
        <end position="103"/>
    </location>
</feature>
<keyword evidence="2 9" id="KW-0813">Transport</keyword>
<evidence type="ECO:0000256" key="3">
    <source>
        <dbReference type="ARBA" id="ARBA00022475"/>
    </source>
</evidence>
<comment type="subcellular location">
    <subcellularLocation>
        <location evidence="1 9">Cell inner membrane</location>
        <topology evidence="1 9">Multi-pass membrane protein</topology>
    </subcellularLocation>
</comment>
<dbReference type="InterPro" id="IPR055348">
    <property type="entry name" value="DctQ"/>
</dbReference>
<dbReference type="PANTHER" id="PTHR35011">
    <property type="entry name" value="2,3-DIKETO-L-GULONATE TRAP TRANSPORTER SMALL PERMEASE PROTEIN YIAM"/>
    <property type="match status" value="1"/>
</dbReference>
<keyword evidence="6 9" id="KW-1133">Transmembrane helix</keyword>
<keyword evidence="5 9" id="KW-0812">Transmembrane</keyword>
<evidence type="ECO:0000256" key="6">
    <source>
        <dbReference type="ARBA" id="ARBA00022989"/>
    </source>
</evidence>
<keyword evidence="12" id="KW-1185">Reference proteome</keyword>
<dbReference type="GO" id="GO:0015740">
    <property type="term" value="P:C4-dicarboxylate transport"/>
    <property type="evidence" value="ECO:0007669"/>
    <property type="project" value="TreeGrafter"/>
</dbReference>
<evidence type="ECO:0000256" key="8">
    <source>
        <dbReference type="ARBA" id="ARBA00038436"/>
    </source>
</evidence>
<dbReference type="RefSeq" id="WP_065230623.1">
    <property type="nucleotide sequence ID" value="NZ_JTJQ01000006.1"/>
</dbReference>
<accession>A0AB36DY06</accession>
<feature type="transmembrane region" description="Helical" evidence="9">
    <location>
        <begin position="12"/>
        <end position="31"/>
    </location>
</feature>
<dbReference type="GO" id="GO:0022857">
    <property type="term" value="F:transmembrane transporter activity"/>
    <property type="evidence" value="ECO:0007669"/>
    <property type="project" value="UniProtKB-UniRule"/>
</dbReference>
<comment type="subunit">
    <text evidence="9">The complex comprises the extracytoplasmic solute receptor protein and the two transmembrane proteins.</text>
</comment>
<feature type="transmembrane region" description="Helical" evidence="9">
    <location>
        <begin position="43"/>
        <end position="61"/>
    </location>
</feature>
<gene>
    <name evidence="11" type="ORF">QV05_01905</name>
</gene>
<feature type="domain" description="Tripartite ATP-independent periplasmic transporters DctQ component" evidence="10">
    <location>
        <begin position="19"/>
        <end position="144"/>
    </location>
</feature>
<protein>
    <recommendedName>
        <fullName evidence="9">TRAP transporter small permease protein</fullName>
    </recommendedName>
</protein>
<evidence type="ECO:0000313" key="12">
    <source>
        <dbReference type="Proteomes" id="UP000092594"/>
    </source>
</evidence>
<dbReference type="GO" id="GO:0005886">
    <property type="term" value="C:plasma membrane"/>
    <property type="evidence" value="ECO:0007669"/>
    <property type="project" value="UniProtKB-SubCell"/>
</dbReference>
<evidence type="ECO:0000256" key="5">
    <source>
        <dbReference type="ARBA" id="ARBA00022692"/>
    </source>
</evidence>
<name>A0AB36DY06_9PAST</name>
<keyword evidence="3" id="KW-1003">Cell membrane</keyword>
<comment type="similarity">
    <text evidence="8 9">Belongs to the TRAP transporter small permease family.</text>
</comment>
<sequence length="152" mass="17500">MKYINVFREWIVVFLFSFLVITVSIGIFSRFLTSTPFAWTEELSRFLFIWLAWVSSSLTIARGANITFDILLQAIGDKLGRVPYMLVDIISIFYVGLVIYFGYELCINNLLVFSPLLNIPMWLINLSIPIGGVLMLIEQIHFLIKHKDGKLC</sequence>
<comment type="function">
    <text evidence="9">Part of the tripartite ATP-independent periplasmic (TRAP) transport system.</text>
</comment>
<dbReference type="AlphaFoldDB" id="A0AB36DY06"/>
<dbReference type="InterPro" id="IPR007387">
    <property type="entry name" value="TRAP_DctQ"/>
</dbReference>
<evidence type="ECO:0000256" key="1">
    <source>
        <dbReference type="ARBA" id="ARBA00004429"/>
    </source>
</evidence>
<feature type="transmembrane region" description="Helical" evidence="9">
    <location>
        <begin position="115"/>
        <end position="137"/>
    </location>
</feature>
<evidence type="ECO:0000256" key="4">
    <source>
        <dbReference type="ARBA" id="ARBA00022519"/>
    </source>
</evidence>
<reference evidence="11 12" key="1">
    <citation type="submission" date="2014-11" db="EMBL/GenBank/DDBJ databases">
        <title>Pan-genome of Gallibacterium spp.</title>
        <authorList>
            <person name="Kudirkiene E."/>
            <person name="Bojesen A.M."/>
        </authorList>
    </citation>
    <scope>NUCLEOTIDE SEQUENCE [LARGE SCALE GENOMIC DNA]</scope>
    <source>
        <strain evidence="11 12">Gerl. 2740/89</strain>
    </source>
</reference>